<evidence type="ECO:0000313" key="4">
    <source>
        <dbReference type="Proteomes" id="UP000278756"/>
    </source>
</evidence>
<dbReference type="Pfam" id="PF00596">
    <property type="entry name" value="Aldolase_II"/>
    <property type="match status" value="1"/>
</dbReference>
<feature type="domain" description="Class II aldolase/adducin N-terminal" evidence="2">
    <location>
        <begin position="21"/>
        <end position="215"/>
    </location>
</feature>
<dbReference type="EMBL" id="AP018828">
    <property type="protein sequence ID" value="BBF82369.1"/>
    <property type="molecule type" value="Genomic_DNA"/>
</dbReference>
<comment type="similarity">
    <text evidence="1">Belongs to the aldolase class II family.</text>
</comment>
<proteinExistence type="inferred from homology"/>
<dbReference type="SMART" id="SM01007">
    <property type="entry name" value="Aldolase_II"/>
    <property type="match status" value="1"/>
</dbReference>
<organism evidence="3 4">
    <name type="scientific">Asticcacaulis excentricus</name>
    <dbReference type="NCBI Taxonomy" id="78587"/>
    <lineage>
        <taxon>Bacteria</taxon>
        <taxon>Pseudomonadati</taxon>
        <taxon>Pseudomonadota</taxon>
        <taxon>Alphaproteobacteria</taxon>
        <taxon>Caulobacterales</taxon>
        <taxon>Caulobacteraceae</taxon>
        <taxon>Asticcacaulis</taxon>
    </lineage>
</organism>
<sequence length="267" mass="28717">MTSETAPVHPLISPAEWAIRKDLAALYRLVAMFGWDDTIFTHISARVPAKDSLVAGPDGPVVSQVDHFLINPYGTFFEEMTASALVKVDLEGQIVGAADAFVNPAGFTIHSALHAACPDAHVVIHLHTDAMTGVSAQKEGLLPLTQNALLLGPHLAYHAYEGVALDHDERQRIVADLGQKKIMLLRNHGALAYGGSAAEAFTLIYFLEQACRQQIAALSAGRGGVLEAPQDVQDKVAPLGAGVGFVSGLLWPGLMRRLERQYPGWDR</sequence>
<evidence type="ECO:0000259" key="2">
    <source>
        <dbReference type="SMART" id="SM01007"/>
    </source>
</evidence>
<gene>
    <name evidence="3" type="ORF">EM6_3006</name>
</gene>
<dbReference type="GO" id="GO:0005856">
    <property type="term" value="C:cytoskeleton"/>
    <property type="evidence" value="ECO:0007669"/>
    <property type="project" value="TreeGrafter"/>
</dbReference>
<dbReference type="GO" id="GO:0051015">
    <property type="term" value="F:actin filament binding"/>
    <property type="evidence" value="ECO:0007669"/>
    <property type="project" value="TreeGrafter"/>
</dbReference>
<dbReference type="InterPro" id="IPR051017">
    <property type="entry name" value="Aldolase-II_Adducin_sf"/>
</dbReference>
<dbReference type="OrthoDB" id="5291399at2"/>
<dbReference type="Gene3D" id="3.40.225.10">
    <property type="entry name" value="Class II aldolase/adducin N-terminal domain"/>
    <property type="match status" value="1"/>
</dbReference>
<accession>A0A3G9GCE6</accession>
<reference evidence="4" key="1">
    <citation type="journal article" date="2017" name="Biotechnol. Biofuels">
        <title>Evaluation of environmental bacterial communities as a factor affecting the growth of duckweed Lemna minor.</title>
        <authorList>
            <person name="Ishizawa H."/>
            <person name="Kuroda M."/>
            <person name="Morikawa M."/>
            <person name="Ike M."/>
        </authorList>
    </citation>
    <scope>NUCLEOTIDE SEQUENCE [LARGE SCALE GENOMIC DNA]</scope>
    <source>
        <strain evidence="4">M6</strain>
    </source>
</reference>
<dbReference type="InterPro" id="IPR001303">
    <property type="entry name" value="Aldolase_II/adducin_N"/>
</dbReference>
<protein>
    <submittedName>
        <fullName evidence="3">Ribulose-5-phosphate 5-epimerase</fullName>
    </submittedName>
</protein>
<dbReference type="Proteomes" id="UP000278756">
    <property type="component" value="Chromosome 2"/>
</dbReference>
<dbReference type="SUPFAM" id="SSF53639">
    <property type="entry name" value="AraD/HMP-PK domain-like"/>
    <property type="match status" value="1"/>
</dbReference>
<evidence type="ECO:0000256" key="1">
    <source>
        <dbReference type="ARBA" id="ARBA00037961"/>
    </source>
</evidence>
<dbReference type="NCBIfam" id="NF005451">
    <property type="entry name" value="PRK07044.1"/>
    <property type="match status" value="1"/>
</dbReference>
<evidence type="ECO:0000313" key="3">
    <source>
        <dbReference type="EMBL" id="BBF82369.1"/>
    </source>
</evidence>
<reference evidence="4" key="2">
    <citation type="journal article" date="2017" name="Plant Physiol. Biochem.">
        <title>Differential oxidative and antioxidative response of duckweed Lemna minor toward plant growth promoting/inhibiting bacteria.</title>
        <authorList>
            <person name="Ishizawa H."/>
            <person name="Kuroda M."/>
            <person name="Morikawa M."/>
            <person name="Ike M."/>
        </authorList>
    </citation>
    <scope>NUCLEOTIDE SEQUENCE [LARGE SCALE GENOMIC DNA]</scope>
    <source>
        <strain evidence="4">M6</strain>
    </source>
</reference>
<dbReference type="RefSeq" id="WP_126423960.1">
    <property type="nucleotide sequence ID" value="NZ_AP018828.1"/>
</dbReference>
<dbReference type="PANTHER" id="PTHR10672">
    <property type="entry name" value="ADDUCIN"/>
    <property type="match status" value="1"/>
</dbReference>
<name>A0A3G9GCE6_9CAUL</name>
<dbReference type="PANTHER" id="PTHR10672:SF3">
    <property type="entry name" value="PROTEIN HU-LI TAI SHAO"/>
    <property type="match status" value="1"/>
</dbReference>
<dbReference type="AlphaFoldDB" id="A0A3G9GCE6"/>
<dbReference type="InterPro" id="IPR036409">
    <property type="entry name" value="Aldolase_II/adducin_N_sf"/>
</dbReference>